<evidence type="ECO:0000256" key="1">
    <source>
        <dbReference type="SAM" id="Phobius"/>
    </source>
</evidence>
<reference evidence="3" key="1">
    <citation type="submission" date="2022-12" db="EMBL/GenBank/DDBJ databases">
        <title>Polyphasic identification of a Novel Hot-Spring Cyanobacterium Ocullathermofonsia sinensis gen nov. sp. nov. and Genomic Insights on its Adaptations to the Thermal Habitat.</title>
        <authorList>
            <person name="Daroch M."/>
            <person name="Tang J."/>
            <person name="Jiang Y."/>
        </authorList>
    </citation>
    <scope>NUCLEOTIDE SEQUENCE</scope>
    <source>
        <strain evidence="3">PKUAC-SCTA174</strain>
    </source>
</reference>
<accession>A0A9E9C9V0</accession>
<dbReference type="Pfam" id="PF12146">
    <property type="entry name" value="Hydrolase_4"/>
    <property type="match status" value="1"/>
</dbReference>
<evidence type="ECO:0000313" key="4">
    <source>
        <dbReference type="Proteomes" id="UP001163152"/>
    </source>
</evidence>
<keyword evidence="1" id="KW-1133">Transmembrane helix</keyword>
<dbReference type="EMBL" id="CP113797">
    <property type="protein sequence ID" value="WAL62043.1"/>
    <property type="molecule type" value="Genomic_DNA"/>
</dbReference>
<feature type="domain" description="Serine aminopeptidase S33" evidence="2">
    <location>
        <begin position="90"/>
        <end position="202"/>
    </location>
</feature>
<dbReference type="GO" id="GO:0016787">
    <property type="term" value="F:hydrolase activity"/>
    <property type="evidence" value="ECO:0007669"/>
    <property type="project" value="UniProtKB-KW"/>
</dbReference>
<feature type="transmembrane region" description="Helical" evidence="1">
    <location>
        <begin position="20"/>
        <end position="42"/>
    </location>
</feature>
<dbReference type="RefSeq" id="WP_268612130.1">
    <property type="nucleotide sequence ID" value="NZ_CP113797.1"/>
</dbReference>
<dbReference type="Proteomes" id="UP001163152">
    <property type="component" value="Chromosome"/>
</dbReference>
<keyword evidence="1" id="KW-0812">Transmembrane</keyword>
<name>A0A9E9C9V0_9CYAN</name>
<dbReference type="Gene3D" id="3.40.50.1820">
    <property type="entry name" value="alpha/beta hydrolase"/>
    <property type="match status" value="1"/>
</dbReference>
<evidence type="ECO:0000259" key="2">
    <source>
        <dbReference type="Pfam" id="PF12146"/>
    </source>
</evidence>
<dbReference type="SUPFAM" id="SSF53474">
    <property type="entry name" value="alpha/beta-Hydrolases"/>
    <property type="match status" value="1"/>
</dbReference>
<protein>
    <submittedName>
        <fullName evidence="3">Alpha/beta hydrolase</fullName>
    </submittedName>
</protein>
<dbReference type="KEGG" id="tsin:OXH18_08685"/>
<dbReference type="AlphaFoldDB" id="A0A9E9C9V0"/>
<dbReference type="PANTHER" id="PTHR12277:SF81">
    <property type="entry name" value="PROTEIN ABHD13"/>
    <property type="match status" value="1"/>
</dbReference>
<proteinExistence type="predicted"/>
<gene>
    <name evidence="3" type="ORF">OXH18_08685</name>
</gene>
<dbReference type="PANTHER" id="PTHR12277">
    <property type="entry name" value="ALPHA/BETA HYDROLASE DOMAIN-CONTAINING PROTEIN"/>
    <property type="match status" value="1"/>
</dbReference>
<keyword evidence="4" id="KW-1185">Reference proteome</keyword>
<evidence type="ECO:0000313" key="3">
    <source>
        <dbReference type="EMBL" id="WAL62043.1"/>
    </source>
</evidence>
<organism evidence="3 4">
    <name type="scientific">Thermocoleostomius sinensis A174</name>
    <dbReference type="NCBI Taxonomy" id="2016057"/>
    <lineage>
        <taxon>Bacteria</taxon>
        <taxon>Bacillati</taxon>
        <taxon>Cyanobacteriota</taxon>
        <taxon>Cyanophyceae</taxon>
        <taxon>Oculatellales</taxon>
        <taxon>Oculatellaceae</taxon>
        <taxon>Thermocoleostomius</taxon>
    </lineage>
</organism>
<dbReference type="InterPro" id="IPR029058">
    <property type="entry name" value="AB_hydrolase_fold"/>
</dbReference>
<keyword evidence="3" id="KW-0378">Hydrolase</keyword>
<sequence>MKRRSNLPNKLSTRKLSTRLVLWLSSGLIGLYLGLCLLLRVGQSHLIFHPPSTLAATPADVDLNYEDVYLTADSGYAHAWWIPSATPNAPVLLYLHGNASNVGDLVHRADRLHQLGFSVLLLDYRGYGFSSPGLPTEATVYEDAQLAWNYLTQARRIPPHQIVVFGQSLGGAVAIELATRQPDMGGIILESTFTSMRDMVDHTNLSRLFPTNLILTQQFDSLAKVPTLQVPSLFIHGAADNTIPVRMSQALFAAAPQPKYLLIIPAATHNDVAQLGGSSYLETIQEFVNQYTQL</sequence>
<keyword evidence="1" id="KW-0472">Membrane</keyword>
<dbReference type="InterPro" id="IPR022742">
    <property type="entry name" value="Hydrolase_4"/>
</dbReference>